<evidence type="ECO:0000259" key="8">
    <source>
        <dbReference type="Pfam" id="PF05041"/>
    </source>
</evidence>
<feature type="transmembrane region" description="Helical" evidence="6">
    <location>
        <begin position="39"/>
        <end position="62"/>
    </location>
</feature>
<keyword evidence="10" id="KW-1185">Reference proteome</keyword>
<dbReference type="PANTHER" id="PTHR12372">
    <property type="entry name" value="PECANEX"/>
    <property type="match status" value="1"/>
</dbReference>
<evidence type="ECO:0000256" key="7">
    <source>
        <dbReference type="SAM" id="MobiDB-lite"/>
    </source>
</evidence>
<feature type="transmembrane region" description="Helical" evidence="6">
    <location>
        <begin position="591"/>
        <end position="617"/>
    </location>
</feature>
<dbReference type="InterPro" id="IPR007735">
    <property type="entry name" value="Pecanex_C"/>
</dbReference>
<dbReference type="GO" id="GO:0016020">
    <property type="term" value="C:membrane"/>
    <property type="evidence" value="ECO:0007669"/>
    <property type="project" value="UniProtKB-SubCell"/>
</dbReference>
<protein>
    <recommendedName>
        <fullName evidence="6">Pecanex-like protein</fullName>
    </recommendedName>
</protein>
<reference evidence="9" key="1">
    <citation type="submission" date="2019-08" db="EMBL/GenBank/DDBJ databases">
        <title>The improved chromosome-level genome for the pearl oyster Pinctada fucata martensii using PacBio sequencing and Hi-C.</title>
        <authorList>
            <person name="Zheng Z."/>
        </authorList>
    </citation>
    <scope>NUCLEOTIDE SEQUENCE</scope>
    <source>
        <strain evidence="9">ZZ-2019</strain>
        <tissue evidence="9">Adductor muscle</tissue>
    </source>
</reference>
<dbReference type="InterPro" id="IPR039797">
    <property type="entry name" value="Pecanex"/>
</dbReference>
<keyword evidence="4 6" id="KW-1133">Transmembrane helix</keyword>
<evidence type="ECO:0000256" key="3">
    <source>
        <dbReference type="ARBA" id="ARBA00022692"/>
    </source>
</evidence>
<proteinExistence type="inferred from homology"/>
<feature type="domain" description="Pecanex C-terminal" evidence="8">
    <location>
        <begin position="1087"/>
        <end position="1259"/>
    </location>
</feature>
<evidence type="ECO:0000256" key="2">
    <source>
        <dbReference type="ARBA" id="ARBA00010170"/>
    </source>
</evidence>
<evidence type="ECO:0000313" key="9">
    <source>
        <dbReference type="EMBL" id="KAK3093215.1"/>
    </source>
</evidence>
<feature type="transmembrane region" description="Helical" evidence="6">
    <location>
        <begin position="141"/>
        <end position="160"/>
    </location>
</feature>
<feature type="compositionally biased region" description="Polar residues" evidence="7">
    <location>
        <begin position="837"/>
        <end position="852"/>
    </location>
</feature>
<evidence type="ECO:0000256" key="4">
    <source>
        <dbReference type="ARBA" id="ARBA00022989"/>
    </source>
</evidence>
<feature type="transmembrane region" description="Helical" evidence="6">
    <location>
        <begin position="172"/>
        <end position="194"/>
    </location>
</feature>
<dbReference type="PANTHER" id="PTHR12372:SF6">
    <property type="entry name" value="PECANEX-LIKE PROTEIN 4"/>
    <property type="match status" value="1"/>
</dbReference>
<sequence>MGTGIPLLNEYKQDFFFKRFPQTVFGGPKLKIGYDAPPYVYLNQLVLFFFPFLLGGIFTLLVELETMDDYVGGIVFGCLMCAFVIITHIITTVVQAKMASDTNYPTKRNLLAEEDEVDFFSCCGVETFEFVVPMKKFRLNIAIHAIAGGALCGLSLMYLSPMTLNNLYNNNTGATVMLFIFGWFTLCVAQYPLTVAAPPEIATYRTTDRWELSPLTRPFYLGVCIAFHLLWKYQDATTFRSTDQTLHIVYACMIVLWTCGLLPPLDCLFFWLFEQVHVYLLGGSPMASELRLVVLLTISLAVYFGTYFMSTSLGAVILCAVTGYLFSTDLGGLSTQIYQFIKYRNRVSNDQGTVAIRENSSKFQFLWKWGVFEFLYHFVMLAIVGVMAGLLNFNSADFGQDVWKILGYVIIGICIIEKVVRDIQSVYIVFGLWRNMLFPGGSSSRMFKPRKRLLLPLGIARRVLVNWVAPLVMLAYSSVLITTSDPDSLSLTVNRGTYESVWYIFGVVRVFRAIWQSTTNTLLDISIAHIILVTMDTNTDVTKYGLPVLSLLISLCRDRCFQFLNKMYFFFALLITSWTDKKQRRSSSACIFAMIIFLFPLYLGIVALATAISAPLLPFFTLPIFFVAFPRPNKFWPEDVGASANVNPDTMFYKQFAPVFSAALRRGFANGSLGEPNPGNHYLARFQDRLVWLMILERGAGYCTVNIKGLELQETSCHTVEAARLDDIMEEAFELKESVKVGKLNHYPLHSLTPVDSDFVSTYSDARNVLTGIIDSPDAFRITMNSFVKSLVWVLLHHVNKMKLKEKSREKNSLITENNSISSQGKEKVEMEEIQQRQETNNNISNRNTQRSSIRAVTPTQAQNNMFVTVETNKSQPSVMTKSKKMKSSWGSLASFTDSIFSEDEFTDNKNKKKAPIRQEVSPIFGAPAVQATKTVTKDPDDIDDLINDLDFGLPAMDINKPKTVAQPASMTRAPQKRNTFGNSIYKPVTNLAGSPDFKCPYSAQISLPKRWRELPLEYSQLSKFLGQFPKDWYKHVLETLDWSGTNQSKGSVVPGVANDDTLMNCYTQLAMACYSIFDSSASYNSASTMYKFYIGDLPWNAMVDWLAEDKELYSLVLKAYRYGFKMMLDQVLLGEFSSPEEVQECLEEYDRDWYIGLEKDEEWKAAVLSSRPNLFSLGHNNTQGTYSSRQLSIQEVLVQIGRLNAEAVKAQWANLSLELLYFTNDDEERYSIQAHPTVLRNLTVQAADPPLGYPIFSSQPISIPTI</sequence>
<feature type="transmembrane region" description="Helical" evidence="6">
    <location>
        <begin position="374"/>
        <end position="393"/>
    </location>
</feature>
<keyword evidence="5 6" id="KW-0472">Membrane</keyword>
<dbReference type="Proteomes" id="UP001186944">
    <property type="component" value="Unassembled WGS sequence"/>
</dbReference>
<gene>
    <name evidence="9" type="ORF">FSP39_012762</name>
</gene>
<feature type="region of interest" description="Disordered" evidence="7">
    <location>
        <begin position="833"/>
        <end position="852"/>
    </location>
</feature>
<dbReference type="AlphaFoldDB" id="A0AA88Y3C7"/>
<dbReference type="Pfam" id="PF05041">
    <property type="entry name" value="Pecanex_C"/>
    <property type="match status" value="1"/>
</dbReference>
<evidence type="ECO:0000256" key="6">
    <source>
        <dbReference type="RuleBase" id="RU367089"/>
    </source>
</evidence>
<keyword evidence="3 6" id="KW-0812">Transmembrane</keyword>
<feature type="transmembrane region" description="Helical" evidence="6">
    <location>
        <begin position="248"/>
        <end position="273"/>
    </location>
</feature>
<comment type="similarity">
    <text evidence="2 6">Belongs to the pecanex family.</text>
</comment>
<feature type="transmembrane region" description="Helical" evidence="6">
    <location>
        <begin position="293"/>
        <end position="326"/>
    </location>
</feature>
<evidence type="ECO:0000256" key="1">
    <source>
        <dbReference type="ARBA" id="ARBA00004141"/>
    </source>
</evidence>
<accession>A0AA88Y3C7</accession>
<organism evidence="9 10">
    <name type="scientific">Pinctada imbricata</name>
    <name type="common">Atlantic pearl-oyster</name>
    <name type="synonym">Pinctada martensii</name>
    <dbReference type="NCBI Taxonomy" id="66713"/>
    <lineage>
        <taxon>Eukaryota</taxon>
        <taxon>Metazoa</taxon>
        <taxon>Spiralia</taxon>
        <taxon>Lophotrochozoa</taxon>
        <taxon>Mollusca</taxon>
        <taxon>Bivalvia</taxon>
        <taxon>Autobranchia</taxon>
        <taxon>Pteriomorphia</taxon>
        <taxon>Pterioida</taxon>
        <taxon>Pterioidea</taxon>
        <taxon>Pteriidae</taxon>
        <taxon>Pinctada</taxon>
    </lineage>
</organism>
<evidence type="ECO:0000313" key="10">
    <source>
        <dbReference type="Proteomes" id="UP001186944"/>
    </source>
</evidence>
<dbReference type="EMBL" id="VSWD01000009">
    <property type="protein sequence ID" value="KAK3093215.1"/>
    <property type="molecule type" value="Genomic_DNA"/>
</dbReference>
<comment type="caution">
    <text evidence="9">The sequence shown here is derived from an EMBL/GenBank/DDBJ whole genome shotgun (WGS) entry which is preliminary data.</text>
</comment>
<comment type="caution">
    <text evidence="6">Lacks conserved residue(s) required for the propagation of feature annotation.</text>
</comment>
<feature type="transmembrane region" description="Helical" evidence="6">
    <location>
        <begin position="74"/>
        <end position="94"/>
    </location>
</feature>
<name>A0AA88Y3C7_PINIB</name>
<comment type="subcellular location">
    <subcellularLocation>
        <location evidence="1 6">Membrane</location>
        <topology evidence="1 6">Multi-pass membrane protein</topology>
    </subcellularLocation>
</comment>
<evidence type="ECO:0000256" key="5">
    <source>
        <dbReference type="ARBA" id="ARBA00023136"/>
    </source>
</evidence>